<dbReference type="GeneID" id="123440201"/>
<reference evidence="3" key="2">
    <citation type="submission" date="2020-10" db="EMBL/GenBank/DDBJ databases">
        <authorList>
            <person name="Scholz U."/>
            <person name="Mascher M."/>
            <person name="Fiebig A."/>
        </authorList>
    </citation>
    <scope>NUCLEOTIDE SEQUENCE [LARGE SCALE GENOMIC DNA]</scope>
    <source>
        <strain evidence="3">cv. Morex</strain>
    </source>
</reference>
<reference evidence="3" key="3">
    <citation type="submission" date="2022-01" db="UniProtKB">
        <authorList>
            <consortium name="EnsemblPlants"/>
        </authorList>
    </citation>
    <scope>IDENTIFICATION</scope>
    <source>
        <strain evidence="3">subsp. vulgare</strain>
    </source>
</reference>
<dbReference type="RefSeq" id="XP_044972705.1">
    <property type="nucleotide sequence ID" value="XM_045116770.1"/>
</dbReference>
<evidence type="ECO:0000256" key="1">
    <source>
        <dbReference type="SAM" id="SignalP"/>
    </source>
</evidence>
<evidence type="ECO:0000313" key="3">
    <source>
        <dbReference type="EnsemblPlants" id="HORVU.MOREX.r3.3HG0286560.1"/>
    </source>
</evidence>
<dbReference type="PANTHER" id="PTHR48222:SF8">
    <property type="entry name" value="OS01G0730000 PROTEIN"/>
    <property type="match status" value="1"/>
</dbReference>
<protein>
    <recommendedName>
        <fullName evidence="2">Inhibitor I9 domain-containing protein</fullName>
    </recommendedName>
</protein>
<dbReference type="AlphaFoldDB" id="A0A8I7B5Q8"/>
<dbReference type="SMR" id="A0A8I7B5Q8"/>
<reference evidence="4" key="1">
    <citation type="journal article" date="2012" name="Nature">
        <title>A physical, genetic and functional sequence assembly of the barley genome.</title>
        <authorList>
            <consortium name="The International Barley Genome Sequencing Consortium"/>
            <person name="Mayer K.F."/>
            <person name="Waugh R."/>
            <person name="Brown J.W."/>
            <person name="Schulman A."/>
            <person name="Langridge P."/>
            <person name="Platzer M."/>
            <person name="Fincher G.B."/>
            <person name="Muehlbauer G.J."/>
            <person name="Sato K."/>
            <person name="Close T.J."/>
            <person name="Wise R.P."/>
            <person name="Stein N."/>
        </authorList>
    </citation>
    <scope>NUCLEOTIDE SEQUENCE [LARGE SCALE GENOMIC DNA]</scope>
    <source>
        <strain evidence="4">cv. Morex</strain>
    </source>
</reference>
<proteinExistence type="predicted"/>
<sequence>METAPSTLVSLLLLLFLLSSPAAVPTAMARPSVDGLTPDALLCSPAAAPSALAPGADEHASDRDVYIVFVSRADYTDSVDYDVRLLASVVGSSEEAKKAMIYHYSGLGFAARLKSTEADQLSRKEGIATFKDETYYVEKDGRLPRFFEENV</sequence>
<organism evidence="3 4">
    <name type="scientific">Hordeum vulgare subsp. vulgare</name>
    <name type="common">Domesticated barley</name>
    <dbReference type="NCBI Taxonomy" id="112509"/>
    <lineage>
        <taxon>Eukaryota</taxon>
        <taxon>Viridiplantae</taxon>
        <taxon>Streptophyta</taxon>
        <taxon>Embryophyta</taxon>
        <taxon>Tracheophyta</taxon>
        <taxon>Spermatophyta</taxon>
        <taxon>Magnoliopsida</taxon>
        <taxon>Liliopsida</taxon>
        <taxon>Poales</taxon>
        <taxon>Poaceae</taxon>
        <taxon>BOP clade</taxon>
        <taxon>Pooideae</taxon>
        <taxon>Triticodae</taxon>
        <taxon>Triticeae</taxon>
        <taxon>Hordeinae</taxon>
        <taxon>Hordeum</taxon>
    </lineage>
</organism>
<dbReference type="Gramene" id="HORVU.MOREX.r3.3HG0286560.1">
    <property type="protein sequence ID" value="HORVU.MOREX.r3.3HG0286560.1"/>
    <property type="gene ID" value="HORVU.MOREX.r3.3HG0286560"/>
</dbReference>
<dbReference type="EnsemblPlants" id="HORVU.MOREX.r3.3HG0286560.1">
    <property type="protein sequence ID" value="HORVU.MOREX.r3.3HG0286560.1"/>
    <property type="gene ID" value="HORVU.MOREX.r3.3HG0286560"/>
</dbReference>
<keyword evidence="1" id="KW-0732">Signal</keyword>
<name>A0A8I7B5Q8_HORVV</name>
<feature type="signal peptide" evidence="1">
    <location>
        <begin position="1"/>
        <end position="23"/>
    </location>
</feature>
<feature type="chain" id="PRO_5035315598" description="Inhibitor I9 domain-containing protein" evidence="1">
    <location>
        <begin position="24"/>
        <end position="151"/>
    </location>
</feature>
<dbReference type="InterPro" id="IPR037045">
    <property type="entry name" value="S8pro/Inhibitor_I9_sf"/>
</dbReference>
<dbReference type="InterPro" id="IPR010259">
    <property type="entry name" value="S8pro/Inhibitor_I9"/>
</dbReference>
<feature type="domain" description="Inhibitor I9" evidence="2">
    <location>
        <begin position="71"/>
        <end position="135"/>
    </location>
</feature>
<dbReference type="OrthoDB" id="687377at2759"/>
<dbReference type="KEGG" id="hvg:123440201"/>
<gene>
    <name evidence="3" type="primary">LOC123440201</name>
</gene>
<dbReference type="OMA" id="AIFEDRM"/>
<dbReference type="Gene3D" id="3.30.70.80">
    <property type="entry name" value="Peptidase S8 propeptide/proteinase inhibitor I9"/>
    <property type="match status" value="1"/>
</dbReference>
<keyword evidence="4" id="KW-1185">Reference proteome</keyword>
<evidence type="ECO:0000313" key="4">
    <source>
        <dbReference type="Proteomes" id="UP000011116"/>
    </source>
</evidence>
<evidence type="ECO:0000259" key="2">
    <source>
        <dbReference type="Pfam" id="PF05922"/>
    </source>
</evidence>
<dbReference type="Proteomes" id="UP000011116">
    <property type="component" value="Chromosome 3H"/>
</dbReference>
<dbReference type="Pfam" id="PF05922">
    <property type="entry name" value="Inhibitor_I9"/>
    <property type="match status" value="1"/>
</dbReference>
<dbReference type="PANTHER" id="PTHR48222">
    <property type="entry name" value="PROTEINASE INHIBITOR, PROPEPTIDE"/>
    <property type="match status" value="1"/>
</dbReference>
<accession>A0A8I7B5Q8</accession>
<dbReference type="Gramene" id="HORVU.MOREX.r2.3HG0237860.1">
    <property type="protein sequence ID" value="HORVU.MOREX.r2.3HG0237860.1"/>
    <property type="gene ID" value="HORVU.MOREX.r2.3HG0237860"/>
</dbReference>